<evidence type="ECO:0000313" key="5">
    <source>
        <dbReference type="Proteomes" id="UP000315540"/>
    </source>
</evidence>
<dbReference type="AlphaFoldDB" id="A0A504JA60"/>
<feature type="signal peptide" evidence="2">
    <location>
        <begin position="1"/>
        <end position="23"/>
    </location>
</feature>
<reference evidence="4 5" key="1">
    <citation type="submission" date="2019-06" db="EMBL/GenBank/DDBJ databases">
        <authorList>
            <person name="Meng X."/>
        </authorList>
    </citation>
    <scope>NUCLEOTIDE SEQUENCE [LARGE SCALE GENOMIC DNA]</scope>
    <source>
        <strain evidence="4 5">M625</strain>
    </source>
</reference>
<dbReference type="OrthoDB" id="1525222at2"/>
<organism evidence="4 5">
    <name type="scientific">Aquimarina algicola</name>
    <dbReference type="NCBI Taxonomy" id="2589995"/>
    <lineage>
        <taxon>Bacteria</taxon>
        <taxon>Pseudomonadati</taxon>
        <taxon>Bacteroidota</taxon>
        <taxon>Flavobacteriia</taxon>
        <taxon>Flavobacteriales</taxon>
        <taxon>Flavobacteriaceae</taxon>
        <taxon>Aquimarina</taxon>
    </lineage>
</organism>
<keyword evidence="2" id="KW-0732">Signal</keyword>
<gene>
    <name evidence="4" type="ORF">FHK87_08095</name>
</gene>
<dbReference type="RefSeq" id="WP_140592176.1">
    <property type="nucleotide sequence ID" value="NZ_VFWZ01000002.1"/>
</dbReference>
<proteinExistence type="predicted"/>
<keyword evidence="5" id="KW-1185">Reference proteome</keyword>
<dbReference type="Proteomes" id="UP000315540">
    <property type="component" value="Unassembled WGS sequence"/>
</dbReference>
<evidence type="ECO:0000313" key="4">
    <source>
        <dbReference type="EMBL" id="TPN87534.1"/>
    </source>
</evidence>
<dbReference type="PROSITE" id="PS51257">
    <property type="entry name" value="PROKAR_LIPOPROTEIN"/>
    <property type="match status" value="1"/>
</dbReference>
<comment type="caution">
    <text evidence="4">The sequence shown here is derived from an EMBL/GenBank/DDBJ whole genome shotgun (WGS) entry which is preliminary data.</text>
</comment>
<dbReference type="EMBL" id="VFWZ01000002">
    <property type="protein sequence ID" value="TPN87534.1"/>
    <property type="molecule type" value="Genomic_DNA"/>
</dbReference>
<evidence type="ECO:0000256" key="1">
    <source>
        <dbReference type="SAM" id="Coils"/>
    </source>
</evidence>
<evidence type="ECO:0000256" key="2">
    <source>
        <dbReference type="SAM" id="SignalP"/>
    </source>
</evidence>
<dbReference type="Pfam" id="PF14129">
    <property type="entry name" value="DUF4296"/>
    <property type="match status" value="1"/>
</dbReference>
<sequence length="147" mass="17295">MKNKTFIYLIAFIAFLSCQTVTRAPEPKIILREEEMIDILTDIAFVKAAKTIDRKVFEEKNINSEAMILKKHGVDSIVFAENNIWYADQLEKYEKIFNKVKSNLDEQKDKYEKLKKREDSIKKIKDTLKEKDTLQTKDSLKTDTIKE</sequence>
<feature type="domain" description="DUF4296" evidence="3">
    <location>
        <begin position="27"/>
        <end position="109"/>
    </location>
</feature>
<name>A0A504JA60_9FLAO</name>
<protein>
    <submittedName>
        <fullName evidence="4">DUF4296 domain-containing protein</fullName>
    </submittedName>
</protein>
<accession>A0A504JA60</accession>
<evidence type="ECO:0000259" key="3">
    <source>
        <dbReference type="Pfam" id="PF14129"/>
    </source>
</evidence>
<feature type="chain" id="PRO_5021384570" evidence="2">
    <location>
        <begin position="24"/>
        <end position="147"/>
    </location>
</feature>
<keyword evidence="1" id="KW-0175">Coiled coil</keyword>
<dbReference type="InterPro" id="IPR025381">
    <property type="entry name" value="DUF4296"/>
</dbReference>
<feature type="coiled-coil region" evidence="1">
    <location>
        <begin position="90"/>
        <end position="131"/>
    </location>
</feature>